<evidence type="ECO:0000313" key="2">
    <source>
        <dbReference type="Proteomes" id="UP000034852"/>
    </source>
</evidence>
<dbReference type="EMBL" id="LBTH01000033">
    <property type="protein sequence ID" value="KKQ35174.1"/>
    <property type="molecule type" value="Genomic_DNA"/>
</dbReference>
<proteinExistence type="predicted"/>
<name>A0A0G0JEJ0_9BACT</name>
<sequence length="36" mass="4147">MQKTEEFQKTEINSAKPNFWKKITAAVTKAVDCCKE</sequence>
<dbReference type="Proteomes" id="UP000034852">
    <property type="component" value="Unassembled WGS sequence"/>
</dbReference>
<evidence type="ECO:0000313" key="1">
    <source>
        <dbReference type="EMBL" id="KKQ35174.1"/>
    </source>
</evidence>
<organism evidence="1 2">
    <name type="scientific">candidate division WS6 bacterium GW2011_GWA2_37_6</name>
    <dbReference type="NCBI Taxonomy" id="1619087"/>
    <lineage>
        <taxon>Bacteria</taxon>
        <taxon>Candidatus Dojkabacteria</taxon>
    </lineage>
</organism>
<dbReference type="AlphaFoldDB" id="A0A0G0JEJ0"/>
<comment type="caution">
    <text evidence="1">The sequence shown here is derived from an EMBL/GenBank/DDBJ whole genome shotgun (WGS) entry which is preliminary data.</text>
</comment>
<protein>
    <submittedName>
        <fullName evidence="1">Uncharacterized protein</fullName>
    </submittedName>
</protein>
<reference evidence="1 2" key="1">
    <citation type="journal article" date="2015" name="Nature">
        <title>rRNA introns, odd ribosomes, and small enigmatic genomes across a large radiation of phyla.</title>
        <authorList>
            <person name="Brown C.T."/>
            <person name="Hug L.A."/>
            <person name="Thomas B.C."/>
            <person name="Sharon I."/>
            <person name="Castelle C.J."/>
            <person name="Singh A."/>
            <person name="Wilkins M.J."/>
            <person name="Williams K.H."/>
            <person name="Banfield J.F."/>
        </authorList>
    </citation>
    <scope>NUCLEOTIDE SEQUENCE [LARGE SCALE GENOMIC DNA]</scope>
</reference>
<accession>A0A0G0JEJ0</accession>
<gene>
    <name evidence="1" type="ORF">US52_C0033G0006</name>
</gene>